<organism evidence="1">
    <name type="scientific">Arundo donax</name>
    <name type="common">Giant reed</name>
    <name type="synonym">Donax arundinaceus</name>
    <dbReference type="NCBI Taxonomy" id="35708"/>
    <lineage>
        <taxon>Eukaryota</taxon>
        <taxon>Viridiplantae</taxon>
        <taxon>Streptophyta</taxon>
        <taxon>Embryophyta</taxon>
        <taxon>Tracheophyta</taxon>
        <taxon>Spermatophyta</taxon>
        <taxon>Magnoliopsida</taxon>
        <taxon>Liliopsida</taxon>
        <taxon>Poales</taxon>
        <taxon>Poaceae</taxon>
        <taxon>PACMAD clade</taxon>
        <taxon>Arundinoideae</taxon>
        <taxon>Arundineae</taxon>
        <taxon>Arundo</taxon>
    </lineage>
</organism>
<dbReference type="AlphaFoldDB" id="A0A0A9BYZ3"/>
<evidence type="ECO:0000313" key="1">
    <source>
        <dbReference type="EMBL" id="JAD69259.1"/>
    </source>
</evidence>
<sequence>MITGALMQVYTASDIGINAIPCSCPGLISEY</sequence>
<protein>
    <submittedName>
        <fullName evidence="1">Uncharacterized protein</fullName>
    </submittedName>
</protein>
<reference evidence="1" key="2">
    <citation type="journal article" date="2015" name="Data Brief">
        <title>Shoot transcriptome of the giant reed, Arundo donax.</title>
        <authorList>
            <person name="Barrero R.A."/>
            <person name="Guerrero F.D."/>
            <person name="Moolhuijzen P."/>
            <person name="Goolsby J.A."/>
            <person name="Tidwell J."/>
            <person name="Bellgard S.E."/>
            <person name="Bellgard M.I."/>
        </authorList>
    </citation>
    <scope>NUCLEOTIDE SEQUENCE</scope>
    <source>
        <tissue evidence="1">Shoot tissue taken approximately 20 cm above the soil surface</tissue>
    </source>
</reference>
<reference evidence="1" key="1">
    <citation type="submission" date="2014-09" db="EMBL/GenBank/DDBJ databases">
        <authorList>
            <person name="Magalhaes I.L.F."/>
            <person name="Oliveira U."/>
            <person name="Santos F.R."/>
            <person name="Vidigal T.H.D.A."/>
            <person name="Brescovit A.D."/>
            <person name="Santos A.J."/>
        </authorList>
    </citation>
    <scope>NUCLEOTIDE SEQUENCE</scope>
    <source>
        <tissue evidence="1">Shoot tissue taken approximately 20 cm above the soil surface</tissue>
    </source>
</reference>
<name>A0A0A9BYZ3_ARUDO</name>
<proteinExistence type="predicted"/>
<accession>A0A0A9BYZ3</accession>
<dbReference type="EMBL" id="GBRH01228636">
    <property type="protein sequence ID" value="JAD69259.1"/>
    <property type="molecule type" value="Transcribed_RNA"/>
</dbReference>